<keyword evidence="2" id="KW-0472">Membrane</keyword>
<organism evidence="4 5">
    <name type="scientific">Desulfobaculum xiamenense</name>
    <dbReference type="NCBI Taxonomy" id="995050"/>
    <lineage>
        <taxon>Bacteria</taxon>
        <taxon>Pseudomonadati</taxon>
        <taxon>Thermodesulfobacteriota</taxon>
        <taxon>Desulfovibrionia</taxon>
        <taxon>Desulfovibrionales</taxon>
        <taxon>Desulfovibrionaceae</taxon>
        <taxon>Desulfobaculum</taxon>
    </lineage>
</organism>
<name>A0A846QI48_9BACT</name>
<evidence type="ECO:0000259" key="3">
    <source>
        <dbReference type="Pfam" id="PF23893"/>
    </source>
</evidence>
<dbReference type="AlphaFoldDB" id="A0A846QI48"/>
<keyword evidence="2" id="KW-0812">Transmembrane</keyword>
<evidence type="ECO:0000313" key="4">
    <source>
        <dbReference type="EMBL" id="NJB67861.1"/>
    </source>
</evidence>
<accession>A0A846QI48</accession>
<evidence type="ECO:0000313" key="5">
    <source>
        <dbReference type="Proteomes" id="UP000580856"/>
    </source>
</evidence>
<protein>
    <submittedName>
        <fullName evidence="4">Type II secretory pathway component PulC</fullName>
    </submittedName>
</protein>
<evidence type="ECO:0000256" key="1">
    <source>
        <dbReference type="SAM" id="MobiDB-lite"/>
    </source>
</evidence>
<sequence>MHPGRRNILIRWVGYGIVVLGTVGWLATKDHQIPTFKSTVLERLAPKQVAIPTDEATKAIRAAIDVLKGAKATYAKVDVVDPALIVLEEEVLKEQGRQSLQLSSISIGPKSRHVVLSGAVYQEGDTLPDGRLIKRIEPDAVVFGVGDTEERQNWQPPFRVELRRPERDKTEKVFDPTQTQPGAESVEGHAGTGTVDVGQLPPDLTPDQALQILQQLGKQK</sequence>
<reference evidence="4 5" key="1">
    <citation type="submission" date="2020-03" db="EMBL/GenBank/DDBJ databases">
        <title>Genomic Encyclopedia of Type Strains, Phase IV (KMG-IV): sequencing the most valuable type-strain genomes for metagenomic binning, comparative biology and taxonomic classification.</title>
        <authorList>
            <person name="Goeker M."/>
        </authorList>
    </citation>
    <scope>NUCLEOTIDE SEQUENCE [LARGE SCALE GENOMIC DNA]</scope>
    <source>
        <strain evidence="4 5">DSM 24233</strain>
    </source>
</reference>
<keyword evidence="2" id="KW-1133">Transmembrane helix</keyword>
<keyword evidence="5" id="KW-1185">Reference proteome</keyword>
<gene>
    <name evidence="4" type="ORF">GGQ74_001501</name>
</gene>
<evidence type="ECO:0000256" key="2">
    <source>
        <dbReference type="SAM" id="Phobius"/>
    </source>
</evidence>
<dbReference type="Proteomes" id="UP000580856">
    <property type="component" value="Unassembled WGS sequence"/>
</dbReference>
<dbReference type="Pfam" id="PF23893">
    <property type="entry name" value="Y4YQ_C"/>
    <property type="match status" value="1"/>
</dbReference>
<dbReference type="EMBL" id="JAATJA010000001">
    <property type="protein sequence ID" value="NJB67861.1"/>
    <property type="molecule type" value="Genomic_DNA"/>
</dbReference>
<feature type="transmembrane region" description="Helical" evidence="2">
    <location>
        <begin position="12"/>
        <end position="28"/>
    </location>
</feature>
<feature type="region of interest" description="Disordered" evidence="1">
    <location>
        <begin position="164"/>
        <end position="206"/>
    </location>
</feature>
<dbReference type="InterPro" id="IPR057770">
    <property type="entry name" value="YscD/Y4YQ_C"/>
</dbReference>
<feature type="compositionally biased region" description="Basic and acidic residues" evidence="1">
    <location>
        <begin position="164"/>
        <end position="174"/>
    </location>
</feature>
<comment type="caution">
    <text evidence="4">The sequence shown here is derived from an EMBL/GenBank/DDBJ whole genome shotgun (WGS) entry which is preliminary data.</text>
</comment>
<feature type="domain" description="YscD/Y4YQ C-terminal" evidence="3">
    <location>
        <begin position="100"/>
        <end position="144"/>
    </location>
</feature>
<proteinExistence type="predicted"/>
<dbReference type="RefSeq" id="WP_167940877.1">
    <property type="nucleotide sequence ID" value="NZ_JAATJA010000001.1"/>
</dbReference>